<organism evidence="1 3">
    <name type="scientific">Didymodactylos carnosus</name>
    <dbReference type="NCBI Taxonomy" id="1234261"/>
    <lineage>
        <taxon>Eukaryota</taxon>
        <taxon>Metazoa</taxon>
        <taxon>Spiralia</taxon>
        <taxon>Gnathifera</taxon>
        <taxon>Rotifera</taxon>
        <taxon>Eurotatoria</taxon>
        <taxon>Bdelloidea</taxon>
        <taxon>Philodinida</taxon>
        <taxon>Philodinidae</taxon>
        <taxon>Didymodactylos</taxon>
    </lineage>
</organism>
<dbReference type="AlphaFoldDB" id="A0A815XXB5"/>
<evidence type="ECO:0000313" key="3">
    <source>
        <dbReference type="Proteomes" id="UP000663829"/>
    </source>
</evidence>
<evidence type="ECO:0000313" key="1">
    <source>
        <dbReference type="EMBL" id="CAF1563232.1"/>
    </source>
</evidence>
<proteinExistence type="predicted"/>
<keyword evidence="3" id="KW-1185">Reference proteome</keyword>
<dbReference type="Proteomes" id="UP000681722">
    <property type="component" value="Unassembled WGS sequence"/>
</dbReference>
<dbReference type="OrthoDB" id="6020750at2759"/>
<dbReference type="EMBL" id="CAJNOQ010028651">
    <property type="protein sequence ID" value="CAF1563232.1"/>
    <property type="molecule type" value="Genomic_DNA"/>
</dbReference>
<comment type="caution">
    <text evidence="1">The sequence shown here is derived from an EMBL/GenBank/DDBJ whole genome shotgun (WGS) entry which is preliminary data.</text>
</comment>
<reference evidence="1" key="1">
    <citation type="submission" date="2021-02" db="EMBL/GenBank/DDBJ databases">
        <authorList>
            <person name="Nowell W R."/>
        </authorList>
    </citation>
    <scope>NUCLEOTIDE SEQUENCE</scope>
</reference>
<gene>
    <name evidence="1" type="ORF">GPM918_LOCUS39902</name>
    <name evidence="2" type="ORF">SRO942_LOCUS40811</name>
</gene>
<protein>
    <submittedName>
        <fullName evidence="1">Uncharacterized protein</fullName>
    </submittedName>
</protein>
<sequence length="79" mass="8830">MGGFYYRLLGFVKANVRKTIDSHLLTYRQLETLVIEVESVINSRPLGFTGSPVDDGITLTPSLFLSINHRTGFPEIDSD</sequence>
<evidence type="ECO:0000313" key="2">
    <source>
        <dbReference type="EMBL" id="CAF4424924.1"/>
    </source>
</evidence>
<name>A0A815XXB5_9BILA</name>
<accession>A0A815XXB5</accession>
<dbReference type="Proteomes" id="UP000663829">
    <property type="component" value="Unassembled WGS sequence"/>
</dbReference>
<dbReference type="EMBL" id="CAJOBC010094420">
    <property type="protein sequence ID" value="CAF4424924.1"/>
    <property type="molecule type" value="Genomic_DNA"/>
</dbReference>